<dbReference type="PROSITE" id="PS51194">
    <property type="entry name" value="HELICASE_CTER"/>
    <property type="match status" value="1"/>
</dbReference>
<feature type="compositionally biased region" description="Polar residues" evidence="1">
    <location>
        <begin position="157"/>
        <end position="171"/>
    </location>
</feature>
<reference evidence="3" key="1">
    <citation type="submission" date="2017-08" db="EMBL/GenBank/DDBJ databases">
        <authorList>
            <person name="Polle J.E."/>
            <person name="Barry K."/>
            <person name="Cushman J."/>
            <person name="Schmutz J."/>
            <person name="Tran D."/>
            <person name="Hathwaick L.T."/>
            <person name="Yim W.C."/>
            <person name="Jenkins J."/>
            <person name="Mckie-Krisberg Z.M."/>
            <person name="Prochnik S."/>
            <person name="Lindquist E."/>
            <person name="Dockter R.B."/>
            <person name="Adam C."/>
            <person name="Molina H."/>
            <person name="Bunkerborg J."/>
            <person name="Jin E."/>
            <person name="Buchheim M."/>
            <person name="Magnuson J."/>
        </authorList>
    </citation>
    <scope>NUCLEOTIDE SEQUENCE</scope>
    <source>
        <strain evidence="3">CCAP 19/18</strain>
    </source>
</reference>
<sequence length="1006" mass="107170">MLREANAARHRGIRLWGEKVAAPPPTQLDDAQEDRVGGTGTQRQHHGSGGMAGNTSGKSDVGECEGDESRGGSKDEDALLRQRQLQRQHLSALQQQQQVWQAEASLAQAASTLKRTVFGATGWRGSQRARGPLAPGAANLEPMEVVARASALCAEETGQSQPDVSHPQQQAALLEGSDEAPVHQHEREQPSRQQLPPQLQRHALEDHATAAKARAAGLRAAGPSQQLEQPQLQNHALEQEGGMLALQQAPMHESKKHKPNTAVTQRQQQRMLRDALAALSSVDTAGVGGKQQLQRWQGAPSCPADHNALSTHPSFHQNSAPLPQQLQQLDVRPAIHLKQPGLVATPPSTVSHAGDAPSSAQSHAAQPLPTALSRTGAGTPPQGSYAAGSAVHATAASAADAAGSTAEASGVGTVVLETRPKPTKRRRDSTKDDGVRIYSAPGPSDAGAALAPAGVASRFPPAGAWKEMKAMYGAAGTPEDEARDSPMVEMAMLLAEMMQHGLKTIAFCKTRKLAELVSAYTRETLKVTAPHLTEKLKVYRGGYSPEDRRAVEGGLHSGRLLAVAATNALELGIDVGALDATLHLGFPGSIASLRQQAGRAGRRGCPSLSILISFDSPLDQHFMRHPGELFGKPIESAQVDTRNPRVLASHLVCAAAEMPLDCSGVAMPELHPQALTVSGARDAALFGAANLWATAQSLLDMGLLGRHPHFTSAQGASLLHYSGAKDLPAAEVSLRSIDDAHIDIVLEGTKQVIERAELSKAFFQVYDGAVYLWQGRTYLCKSVDLTSMVAIVKPADLKYYTKVQDYTDIHVTGGRVAYPTTYLQAGIPSANTTSAVGTIHPFLGSATPAPAANLANVDNRAGGSSIGDDQPACTKAICEQAVVTVRFMGYYRVWQGSGRVFDSVDLWLPDVRFETQCDNPYDTRYRPERIIIYDNQAGGIGIAQMAAPLFPQIMDRALSLVEECICAEVKGCPSCCQHLHCRNYNTVVDKHGALVVLRHCLGIVHG</sequence>
<evidence type="ECO:0000313" key="4">
    <source>
        <dbReference type="Proteomes" id="UP000815325"/>
    </source>
</evidence>
<dbReference type="CDD" id="cd18797">
    <property type="entry name" value="SF2_C_Hrq"/>
    <property type="match status" value="1"/>
</dbReference>
<dbReference type="Gene3D" id="3.40.50.300">
    <property type="entry name" value="P-loop containing nucleotide triphosphate hydrolases"/>
    <property type="match status" value="1"/>
</dbReference>
<organism evidence="3 4">
    <name type="scientific">Dunaliella salina</name>
    <name type="common">Green alga</name>
    <name type="synonym">Protococcus salinus</name>
    <dbReference type="NCBI Taxonomy" id="3046"/>
    <lineage>
        <taxon>Eukaryota</taxon>
        <taxon>Viridiplantae</taxon>
        <taxon>Chlorophyta</taxon>
        <taxon>core chlorophytes</taxon>
        <taxon>Chlorophyceae</taxon>
        <taxon>CS clade</taxon>
        <taxon>Chlamydomonadales</taxon>
        <taxon>Dunaliellaceae</taxon>
        <taxon>Dunaliella</taxon>
    </lineage>
</organism>
<comment type="caution">
    <text evidence="3">The sequence shown here is derived from an EMBL/GenBank/DDBJ whole genome shotgun (WGS) entry which is preliminary data.</text>
</comment>
<dbReference type="Pfam" id="PF09369">
    <property type="entry name" value="MZB"/>
    <property type="match status" value="1"/>
</dbReference>
<dbReference type="InterPro" id="IPR018973">
    <property type="entry name" value="MZB"/>
</dbReference>
<dbReference type="SUPFAM" id="SSF52540">
    <property type="entry name" value="P-loop containing nucleoside triphosphate hydrolases"/>
    <property type="match status" value="1"/>
</dbReference>
<protein>
    <recommendedName>
        <fullName evidence="2">Helicase C-terminal domain-containing protein</fullName>
    </recommendedName>
</protein>
<feature type="compositionally biased region" description="Low complexity" evidence="1">
    <location>
        <begin position="210"/>
        <end position="222"/>
    </location>
</feature>
<feature type="domain" description="Helicase C-terminal" evidence="2">
    <location>
        <begin position="492"/>
        <end position="645"/>
    </location>
</feature>
<evidence type="ECO:0000259" key="2">
    <source>
        <dbReference type="PROSITE" id="PS51194"/>
    </source>
</evidence>
<feature type="region of interest" description="Disordered" evidence="1">
    <location>
        <begin position="1"/>
        <end position="76"/>
    </location>
</feature>
<keyword evidence="4" id="KW-1185">Reference proteome</keyword>
<dbReference type="Pfam" id="PF00271">
    <property type="entry name" value="Helicase_C"/>
    <property type="match status" value="1"/>
</dbReference>
<dbReference type="PANTHER" id="PTHR47957:SF3">
    <property type="entry name" value="ATP-DEPENDENT HELICASE HRQ1"/>
    <property type="match status" value="1"/>
</dbReference>
<feature type="compositionally biased region" description="Low complexity" evidence="1">
    <location>
        <begin position="356"/>
        <end position="367"/>
    </location>
</feature>
<feature type="region of interest" description="Disordered" evidence="1">
    <location>
        <begin position="404"/>
        <end position="436"/>
    </location>
</feature>
<dbReference type="InterPro" id="IPR001650">
    <property type="entry name" value="Helicase_C-like"/>
</dbReference>
<feature type="compositionally biased region" description="Basic and acidic residues" evidence="1">
    <location>
        <begin position="67"/>
        <end position="76"/>
    </location>
</feature>
<dbReference type="PANTHER" id="PTHR47957">
    <property type="entry name" value="ATP-DEPENDENT HELICASE HRQ1"/>
    <property type="match status" value="1"/>
</dbReference>
<gene>
    <name evidence="3" type="ORF">DUNSADRAFT_2383</name>
</gene>
<name>A0ABQ7GVP5_DUNSA</name>
<dbReference type="EMBL" id="MU069569">
    <property type="protein sequence ID" value="KAF5838688.1"/>
    <property type="molecule type" value="Genomic_DNA"/>
</dbReference>
<feature type="region of interest" description="Disordered" evidence="1">
    <location>
        <begin position="341"/>
        <end position="386"/>
    </location>
</feature>
<dbReference type="InterPro" id="IPR027417">
    <property type="entry name" value="P-loop_NTPase"/>
</dbReference>
<dbReference type="SMART" id="SM00490">
    <property type="entry name" value="HELICc"/>
    <property type="match status" value="1"/>
</dbReference>
<dbReference type="Proteomes" id="UP000815325">
    <property type="component" value="Unassembled WGS sequence"/>
</dbReference>
<feature type="region of interest" description="Disordered" evidence="1">
    <location>
        <begin position="153"/>
        <end position="172"/>
    </location>
</feature>
<feature type="region of interest" description="Disordered" evidence="1">
    <location>
        <begin position="206"/>
        <end position="229"/>
    </location>
</feature>
<evidence type="ECO:0000256" key="1">
    <source>
        <dbReference type="SAM" id="MobiDB-lite"/>
    </source>
</evidence>
<proteinExistence type="predicted"/>
<accession>A0ABQ7GVP5</accession>
<evidence type="ECO:0000313" key="3">
    <source>
        <dbReference type="EMBL" id="KAF5838688.1"/>
    </source>
</evidence>